<organism evidence="1 2">
    <name type="scientific">Cupriavidus alkaliphilus</name>
    <dbReference type="NCBI Taxonomy" id="942866"/>
    <lineage>
        <taxon>Bacteria</taxon>
        <taxon>Pseudomonadati</taxon>
        <taxon>Pseudomonadota</taxon>
        <taxon>Betaproteobacteria</taxon>
        <taxon>Burkholderiales</taxon>
        <taxon>Burkholderiaceae</taxon>
        <taxon>Cupriavidus</taxon>
    </lineage>
</organism>
<name>A0A7W4V5J6_9BURK</name>
<accession>A0A7W4V5J6</accession>
<evidence type="ECO:0008006" key="3">
    <source>
        <dbReference type="Google" id="ProtNLM"/>
    </source>
</evidence>
<dbReference type="RefSeq" id="WP_183298341.1">
    <property type="nucleotide sequence ID" value="NZ_JACHWF010000001.1"/>
</dbReference>
<sequence length="182" mass="20793">MPANERHHYVPQFYLNGWCTPGEQAQGERLYRYQWKGGRLLVERAHPRSTGSLDRLYSLDSVPPERQQQIEKDFLAGVIEAPAGLVLNKMRTSGRGHNLTMEERHVWTRFLMAQRIRSPEIVRFLHEQAPPHLREVLAANPEQYQALKEGEGPRDAVGMGGARKAGIDRGLRETAYTVVDPR</sequence>
<evidence type="ECO:0000313" key="1">
    <source>
        <dbReference type="EMBL" id="MBB3005466.1"/>
    </source>
</evidence>
<comment type="caution">
    <text evidence="1">The sequence shown here is derived from an EMBL/GenBank/DDBJ whole genome shotgun (WGS) entry which is preliminary data.</text>
</comment>
<proteinExistence type="predicted"/>
<gene>
    <name evidence="1" type="ORF">FHX61_000082</name>
</gene>
<dbReference type="Proteomes" id="UP000578036">
    <property type="component" value="Unassembled WGS sequence"/>
</dbReference>
<dbReference type="Pfam" id="PF14022">
    <property type="entry name" value="DUF4238"/>
    <property type="match status" value="1"/>
</dbReference>
<reference evidence="1 2" key="1">
    <citation type="submission" date="2020-08" db="EMBL/GenBank/DDBJ databases">
        <title>Genomic Encyclopedia of Type Strains, Phase IV (KMG-V): Genome sequencing to study the core and pangenomes of soil and plant-associated prokaryotes.</title>
        <authorList>
            <person name="Whitman W."/>
        </authorList>
    </citation>
    <scope>NUCLEOTIDE SEQUENCE [LARGE SCALE GENOMIC DNA]</scope>
    <source>
        <strain evidence="1 2">SLV-2362</strain>
    </source>
</reference>
<keyword evidence="2" id="KW-1185">Reference proteome</keyword>
<dbReference type="InterPro" id="IPR025332">
    <property type="entry name" value="DUF4238"/>
</dbReference>
<protein>
    <recommendedName>
        <fullName evidence="3">DUF4238 domain-containing protein</fullName>
    </recommendedName>
</protein>
<dbReference type="AlphaFoldDB" id="A0A7W4V5J6"/>
<evidence type="ECO:0000313" key="2">
    <source>
        <dbReference type="Proteomes" id="UP000578036"/>
    </source>
</evidence>
<dbReference type="EMBL" id="JACHWF010000001">
    <property type="protein sequence ID" value="MBB3005466.1"/>
    <property type="molecule type" value="Genomic_DNA"/>
</dbReference>